<dbReference type="EMBL" id="CM017697">
    <property type="protein sequence ID" value="TYH00316.1"/>
    <property type="molecule type" value="Genomic_DNA"/>
</dbReference>
<accession>A0A5D2F3V8</accession>
<organism evidence="7 8">
    <name type="scientific">Gossypium darwinii</name>
    <name type="common">Darwin's cotton</name>
    <name type="synonym">Gossypium barbadense var. darwinii</name>
    <dbReference type="NCBI Taxonomy" id="34276"/>
    <lineage>
        <taxon>Eukaryota</taxon>
        <taxon>Viridiplantae</taxon>
        <taxon>Streptophyta</taxon>
        <taxon>Embryophyta</taxon>
        <taxon>Tracheophyta</taxon>
        <taxon>Spermatophyta</taxon>
        <taxon>Magnoliopsida</taxon>
        <taxon>eudicotyledons</taxon>
        <taxon>Gunneridae</taxon>
        <taxon>Pentapetalae</taxon>
        <taxon>rosids</taxon>
        <taxon>malvids</taxon>
        <taxon>Malvales</taxon>
        <taxon>Malvaceae</taxon>
        <taxon>Malvoideae</taxon>
        <taxon>Gossypium</taxon>
    </lineage>
</organism>
<dbReference type="Gene3D" id="3.30.70.330">
    <property type="match status" value="1"/>
</dbReference>
<dbReference type="CDD" id="cd00590">
    <property type="entry name" value="RRM_SF"/>
    <property type="match status" value="1"/>
</dbReference>
<dbReference type="GO" id="GO:0008380">
    <property type="term" value="P:RNA splicing"/>
    <property type="evidence" value="ECO:0007669"/>
    <property type="project" value="UniProtKB-KW"/>
</dbReference>
<name>A0A5D2F3V8_GOSDA</name>
<dbReference type="GO" id="GO:0006397">
    <property type="term" value="P:mRNA processing"/>
    <property type="evidence" value="ECO:0007669"/>
    <property type="project" value="UniProtKB-KW"/>
</dbReference>
<keyword evidence="2" id="KW-0747">Spliceosome</keyword>
<evidence type="ECO:0000313" key="7">
    <source>
        <dbReference type="EMBL" id="TYH00316.1"/>
    </source>
</evidence>
<dbReference type="SUPFAM" id="SSF54928">
    <property type="entry name" value="RNA-binding domain, RBD"/>
    <property type="match status" value="1"/>
</dbReference>
<dbReference type="PANTHER" id="PTHR23147">
    <property type="entry name" value="SERINE/ARGININE RICH SPLICING FACTOR"/>
    <property type="match status" value="1"/>
</dbReference>
<evidence type="ECO:0000259" key="6">
    <source>
        <dbReference type="PROSITE" id="PS50102"/>
    </source>
</evidence>
<feature type="domain" description="RRM" evidence="6">
    <location>
        <begin position="10"/>
        <end position="87"/>
    </location>
</feature>
<keyword evidence="8" id="KW-1185">Reference proteome</keyword>
<dbReference type="GO" id="GO:0005681">
    <property type="term" value="C:spliceosomal complex"/>
    <property type="evidence" value="ECO:0007669"/>
    <property type="project" value="UniProtKB-KW"/>
</dbReference>
<dbReference type="AlphaFoldDB" id="A0A5D2F3V8"/>
<dbReference type="GO" id="GO:0003723">
    <property type="term" value="F:RNA binding"/>
    <property type="evidence" value="ECO:0007669"/>
    <property type="project" value="UniProtKB-UniRule"/>
</dbReference>
<evidence type="ECO:0000256" key="5">
    <source>
        <dbReference type="SAM" id="MobiDB-lite"/>
    </source>
</evidence>
<dbReference type="SMART" id="SM00360">
    <property type="entry name" value="RRM"/>
    <property type="match status" value="1"/>
</dbReference>
<dbReference type="InterPro" id="IPR000504">
    <property type="entry name" value="RRM_dom"/>
</dbReference>
<dbReference type="Pfam" id="PF00076">
    <property type="entry name" value="RRM_1"/>
    <property type="match status" value="1"/>
</dbReference>
<keyword evidence="4" id="KW-0694">RNA-binding</keyword>
<keyword evidence="3" id="KW-0508">mRNA splicing</keyword>
<sequence length="502" mass="57380">MDEKNLGFQVTVFVSNILTSMHWKGLWALFSYHGKVVDAFIPVKKSKRGMRFGFVRYDNYSDASRAISRLNGFVFLGSRIWVKFARFKGRRTIWRRVSKQHNPLNSEGRGKVGKEKLEDTRRRNLLDSCLGDSSGVAGLKMAEVVQGHVEDELLWKFQKCLVGEVASFCELKSLADKVARMGLGEICVKRIQGNYFLLEIQDKELLEILKQREWSYLKEFFINIEPWSERLVFSERITWIEVSGVPMHCWNYETFKRIAEKWEFEVGDVRFPVSVRELGWSEDIKKGRDGTRNISLVSLMDNVIENISVDNACQGLSGKLNIENASVGLEAEVELGVSRLHNGTDRACEDITNMGLALGLGLSEGQDGLAIVEQRVGLPRSDRHPLGGEILPVVDQSTQGENFNSVIPKTEDRGFCQELEEEFYNTIRNRRKKKQFNKRIKSMRSIQDGVLSSKQIQRRDRSRRKDKSSVASGSEDKVVNLSLSDSDLSNRRKVILREARQT</sequence>
<dbReference type="InterPro" id="IPR012677">
    <property type="entry name" value="Nucleotide-bd_a/b_plait_sf"/>
</dbReference>
<reference evidence="7 8" key="1">
    <citation type="submission" date="2019-06" db="EMBL/GenBank/DDBJ databases">
        <title>WGS assembly of Gossypium darwinii.</title>
        <authorList>
            <person name="Chen Z.J."/>
            <person name="Sreedasyam A."/>
            <person name="Ando A."/>
            <person name="Song Q."/>
            <person name="De L."/>
            <person name="Hulse-Kemp A."/>
            <person name="Ding M."/>
            <person name="Ye W."/>
            <person name="Kirkbride R."/>
            <person name="Jenkins J."/>
            <person name="Plott C."/>
            <person name="Lovell J."/>
            <person name="Lin Y.-M."/>
            <person name="Vaughn R."/>
            <person name="Liu B."/>
            <person name="Li W."/>
            <person name="Simpson S."/>
            <person name="Scheffler B."/>
            <person name="Saski C."/>
            <person name="Grover C."/>
            <person name="Hu G."/>
            <person name="Conover J."/>
            <person name="Carlson J."/>
            <person name="Shu S."/>
            <person name="Boston L."/>
            <person name="Williams M."/>
            <person name="Peterson D."/>
            <person name="Mcgee K."/>
            <person name="Jones D."/>
            <person name="Wendel J."/>
            <person name="Stelly D."/>
            <person name="Grimwood J."/>
            <person name="Schmutz J."/>
        </authorList>
    </citation>
    <scope>NUCLEOTIDE SEQUENCE [LARGE SCALE GENOMIC DNA]</scope>
    <source>
        <strain evidence="7">1808015.09</strain>
    </source>
</reference>
<dbReference type="PROSITE" id="PS50102">
    <property type="entry name" value="RRM"/>
    <property type="match status" value="1"/>
</dbReference>
<dbReference type="Proteomes" id="UP000323506">
    <property type="component" value="Chromosome A10"/>
</dbReference>
<protein>
    <recommendedName>
        <fullName evidence="6">RRM domain-containing protein</fullName>
    </recommendedName>
</protein>
<dbReference type="InterPro" id="IPR050907">
    <property type="entry name" value="SRSF"/>
</dbReference>
<evidence type="ECO:0000313" key="8">
    <source>
        <dbReference type="Proteomes" id="UP000323506"/>
    </source>
</evidence>
<dbReference type="InterPro" id="IPR035979">
    <property type="entry name" value="RBD_domain_sf"/>
</dbReference>
<evidence type="ECO:0000256" key="4">
    <source>
        <dbReference type="PROSITE-ProRule" id="PRU00176"/>
    </source>
</evidence>
<evidence type="ECO:0000256" key="3">
    <source>
        <dbReference type="ARBA" id="ARBA00023187"/>
    </source>
</evidence>
<keyword evidence="1" id="KW-0507">mRNA processing</keyword>
<evidence type="ECO:0000256" key="1">
    <source>
        <dbReference type="ARBA" id="ARBA00022664"/>
    </source>
</evidence>
<evidence type="ECO:0000256" key="2">
    <source>
        <dbReference type="ARBA" id="ARBA00022728"/>
    </source>
</evidence>
<feature type="region of interest" description="Disordered" evidence="5">
    <location>
        <begin position="449"/>
        <end position="476"/>
    </location>
</feature>
<gene>
    <name evidence="7" type="ORF">ES288_A10G265700v1</name>
</gene>
<proteinExistence type="predicted"/>